<dbReference type="PROSITE" id="PS01124">
    <property type="entry name" value="HTH_ARAC_FAMILY_2"/>
    <property type="match status" value="1"/>
</dbReference>
<dbReference type="RefSeq" id="WP_377472165.1">
    <property type="nucleotide sequence ID" value="NZ_JBHLWN010000077.1"/>
</dbReference>
<dbReference type="PROSITE" id="PS00041">
    <property type="entry name" value="HTH_ARAC_FAMILY_1"/>
    <property type="match status" value="1"/>
</dbReference>
<evidence type="ECO:0000256" key="1">
    <source>
        <dbReference type="ARBA" id="ARBA00023015"/>
    </source>
</evidence>
<evidence type="ECO:0000256" key="4">
    <source>
        <dbReference type="SAM" id="Phobius"/>
    </source>
</evidence>
<keyword evidence="3" id="KW-0804">Transcription</keyword>
<gene>
    <name evidence="6" type="ORF">ACFFK0_20295</name>
</gene>
<accession>A0ABV6DQ19</accession>
<sequence length="772" mass="87386">MNTIWRSLSTFSKMLLFFSILLSVVIMVLSYVLYTITSNETLKTIAQTNAKFLSQTSVSAQVMNRTAVNFLWTLYADPANTAFMYDDSNDYEAIHKTVGKLKNIVQSNSYVHSVYIYNKKMNRFLSTGPETMNDEAQFYDRQAAELMKSSVKPLFPIPRMLRSPYASANDVSVYTYVLYDMYTESEGIEGAIIVNIHSQYLQDMMTALNDGGTLADGETLMIDERGTVVSTMQGQFLEDASSRPMIARVMREQGRSGAFIDQEGNRKVTVTYVGADALPWKVIHIQSYETSLAKLRSIRNITVGVSVTVLLAGVIVSVLVSRKLSARYLRLIRNIRNVTEPSSAGGALRDEVAYLDQMFSEAYSVTRKSMAVRKNELLKEWLLNKNMPAKRLGAFPGTYRLMEEEGGWQLAAIRIDRWQSFAAKYVEKDQELFRYAIGNSASEMIGRICPCETVDMGGDHMICLLRLPADASEGGALPLETVFRELQAWCRSNLHLSISAAIGEAVYSADDVADAYHQVMNLSQYRFFYGHECIVTHAAVLAAYTSAGYKLTAQDEEPLHEALIQGKQEEAMQVFSQLIGKLEGYTYDIVITKLFHLLYGVYRTLQALEGSAAANYRLNFQFLLKQCSQIETIDEMKLFFKELFKETADIVKSRKESRKSVLATSIADMIEANYSDKNLCLDTIADRLNYSKVYISKVFREAYNQSIADYILDLRMNKAIEGLQRNIPLHTLLDEIGVENGKYFYTLFKKKMGVSLKEYRVNYVLNKIHSDK</sequence>
<dbReference type="Pfam" id="PF12833">
    <property type="entry name" value="HTH_18"/>
    <property type="match status" value="1"/>
</dbReference>
<evidence type="ECO:0000256" key="2">
    <source>
        <dbReference type="ARBA" id="ARBA00023125"/>
    </source>
</evidence>
<keyword evidence="7" id="KW-1185">Reference proteome</keyword>
<keyword evidence="4" id="KW-0812">Transmembrane</keyword>
<protein>
    <submittedName>
        <fullName evidence="6">AraC family transcriptional regulator</fullName>
    </submittedName>
</protein>
<keyword evidence="4" id="KW-1133">Transmembrane helix</keyword>
<name>A0ABV6DQ19_9BACL</name>
<evidence type="ECO:0000259" key="5">
    <source>
        <dbReference type="PROSITE" id="PS01124"/>
    </source>
</evidence>
<evidence type="ECO:0000313" key="7">
    <source>
        <dbReference type="Proteomes" id="UP001589776"/>
    </source>
</evidence>
<dbReference type="InterPro" id="IPR018062">
    <property type="entry name" value="HTH_AraC-typ_CS"/>
</dbReference>
<dbReference type="SMART" id="SM00342">
    <property type="entry name" value="HTH_ARAC"/>
    <property type="match status" value="1"/>
</dbReference>
<proteinExistence type="predicted"/>
<organism evidence="6 7">
    <name type="scientific">Paenibacillus chartarius</name>
    <dbReference type="NCBI Taxonomy" id="747481"/>
    <lineage>
        <taxon>Bacteria</taxon>
        <taxon>Bacillati</taxon>
        <taxon>Bacillota</taxon>
        <taxon>Bacilli</taxon>
        <taxon>Bacillales</taxon>
        <taxon>Paenibacillaceae</taxon>
        <taxon>Paenibacillus</taxon>
    </lineage>
</organism>
<dbReference type="Gene3D" id="1.10.10.60">
    <property type="entry name" value="Homeodomain-like"/>
    <property type="match status" value="2"/>
</dbReference>
<dbReference type="InterPro" id="IPR018060">
    <property type="entry name" value="HTH_AraC"/>
</dbReference>
<keyword evidence="1" id="KW-0805">Transcription regulation</keyword>
<keyword evidence="2" id="KW-0238">DNA-binding</keyword>
<feature type="transmembrane region" description="Helical" evidence="4">
    <location>
        <begin position="301"/>
        <end position="320"/>
    </location>
</feature>
<feature type="domain" description="HTH araC/xylS-type" evidence="5">
    <location>
        <begin position="664"/>
        <end position="762"/>
    </location>
</feature>
<dbReference type="PANTHER" id="PTHR43280:SF10">
    <property type="entry name" value="REGULATORY PROTEIN POCR"/>
    <property type="match status" value="1"/>
</dbReference>
<reference evidence="6 7" key="1">
    <citation type="submission" date="2024-09" db="EMBL/GenBank/DDBJ databases">
        <authorList>
            <person name="Sun Q."/>
            <person name="Mori K."/>
        </authorList>
    </citation>
    <scope>NUCLEOTIDE SEQUENCE [LARGE SCALE GENOMIC DNA]</scope>
    <source>
        <strain evidence="6 7">CCM 7759</strain>
    </source>
</reference>
<dbReference type="EMBL" id="JBHLWN010000077">
    <property type="protein sequence ID" value="MFC0214751.1"/>
    <property type="molecule type" value="Genomic_DNA"/>
</dbReference>
<dbReference type="Proteomes" id="UP001589776">
    <property type="component" value="Unassembled WGS sequence"/>
</dbReference>
<keyword evidence="4" id="KW-0472">Membrane</keyword>
<evidence type="ECO:0000256" key="3">
    <source>
        <dbReference type="ARBA" id="ARBA00023163"/>
    </source>
</evidence>
<evidence type="ECO:0000313" key="6">
    <source>
        <dbReference type="EMBL" id="MFC0214751.1"/>
    </source>
</evidence>
<comment type="caution">
    <text evidence="6">The sequence shown here is derived from an EMBL/GenBank/DDBJ whole genome shotgun (WGS) entry which is preliminary data.</text>
</comment>
<dbReference type="PANTHER" id="PTHR43280">
    <property type="entry name" value="ARAC-FAMILY TRANSCRIPTIONAL REGULATOR"/>
    <property type="match status" value="1"/>
</dbReference>